<evidence type="ECO:0000256" key="3">
    <source>
        <dbReference type="ARBA" id="ARBA00022840"/>
    </source>
</evidence>
<proteinExistence type="predicted"/>
<dbReference type="Proteomes" id="UP000594638">
    <property type="component" value="Unassembled WGS sequence"/>
</dbReference>
<dbReference type="SUPFAM" id="SSF52540">
    <property type="entry name" value="P-loop containing nucleoside triphosphate hydrolases"/>
    <property type="match status" value="1"/>
</dbReference>
<evidence type="ECO:0000256" key="2">
    <source>
        <dbReference type="ARBA" id="ARBA00022801"/>
    </source>
</evidence>
<dbReference type="InterPro" id="IPR027417">
    <property type="entry name" value="P-loop_NTPase"/>
</dbReference>
<dbReference type="PANTHER" id="PTHR45626:SF16">
    <property type="entry name" value="ATP-DEPENDENT HELICASE ULS1"/>
    <property type="match status" value="1"/>
</dbReference>
<dbReference type="GO" id="GO:0016787">
    <property type="term" value="F:hydrolase activity"/>
    <property type="evidence" value="ECO:0007669"/>
    <property type="project" value="UniProtKB-KW"/>
</dbReference>
<evidence type="ECO:0000313" key="4">
    <source>
        <dbReference type="EMBL" id="CAA2995816.1"/>
    </source>
</evidence>
<keyword evidence="2" id="KW-0378">Hydrolase</keyword>
<dbReference type="InterPro" id="IPR049730">
    <property type="entry name" value="SNF2/RAD54-like_C"/>
</dbReference>
<dbReference type="Gene3D" id="3.40.50.300">
    <property type="entry name" value="P-loop containing nucleotide triphosphate hydrolases"/>
    <property type="match status" value="1"/>
</dbReference>
<name>A0A8S0SX83_OLEEU</name>
<dbReference type="OrthoDB" id="448448at2759"/>
<dbReference type="EMBL" id="CACTIH010005509">
    <property type="protein sequence ID" value="CAA2995816.1"/>
    <property type="molecule type" value="Genomic_DNA"/>
</dbReference>
<comment type="caution">
    <text evidence="4">The sequence shown here is derived from an EMBL/GenBank/DDBJ whole genome shotgun (WGS) entry which is preliminary data.</text>
</comment>
<dbReference type="GO" id="GO:0005524">
    <property type="term" value="F:ATP binding"/>
    <property type="evidence" value="ECO:0007669"/>
    <property type="project" value="UniProtKB-KW"/>
</dbReference>
<protein>
    <submittedName>
        <fullName evidence="4">DNA repair protein RAD5</fullName>
    </submittedName>
</protein>
<evidence type="ECO:0000256" key="1">
    <source>
        <dbReference type="ARBA" id="ARBA00022741"/>
    </source>
</evidence>
<dbReference type="InterPro" id="IPR050628">
    <property type="entry name" value="SNF2_RAD54_helicase_TF"/>
</dbReference>
<dbReference type="PANTHER" id="PTHR45626">
    <property type="entry name" value="TRANSCRIPTION TERMINATION FACTOR 2-RELATED"/>
    <property type="match status" value="1"/>
</dbReference>
<organism evidence="4 5">
    <name type="scientific">Olea europaea subsp. europaea</name>
    <dbReference type="NCBI Taxonomy" id="158383"/>
    <lineage>
        <taxon>Eukaryota</taxon>
        <taxon>Viridiplantae</taxon>
        <taxon>Streptophyta</taxon>
        <taxon>Embryophyta</taxon>
        <taxon>Tracheophyta</taxon>
        <taxon>Spermatophyta</taxon>
        <taxon>Magnoliopsida</taxon>
        <taxon>eudicotyledons</taxon>
        <taxon>Gunneridae</taxon>
        <taxon>Pentapetalae</taxon>
        <taxon>asterids</taxon>
        <taxon>lamiids</taxon>
        <taxon>Lamiales</taxon>
        <taxon>Oleaceae</taxon>
        <taxon>Oleeae</taxon>
        <taxon>Olea</taxon>
    </lineage>
</organism>
<accession>A0A8S0SX83</accession>
<dbReference type="GO" id="GO:0008094">
    <property type="term" value="F:ATP-dependent activity, acting on DNA"/>
    <property type="evidence" value="ECO:0007669"/>
    <property type="project" value="TreeGrafter"/>
</dbReference>
<dbReference type="CDD" id="cd18793">
    <property type="entry name" value="SF2_C_SNF"/>
    <property type="match status" value="1"/>
</dbReference>
<dbReference type="GO" id="GO:0005634">
    <property type="term" value="C:nucleus"/>
    <property type="evidence" value="ECO:0007669"/>
    <property type="project" value="TreeGrafter"/>
</dbReference>
<evidence type="ECO:0000313" key="5">
    <source>
        <dbReference type="Proteomes" id="UP000594638"/>
    </source>
</evidence>
<reference evidence="4 5" key="1">
    <citation type="submission" date="2019-12" db="EMBL/GenBank/DDBJ databases">
        <authorList>
            <person name="Alioto T."/>
            <person name="Alioto T."/>
            <person name="Gomez Garrido J."/>
        </authorList>
    </citation>
    <scope>NUCLEOTIDE SEQUENCE [LARGE SCALE GENOMIC DNA]</scope>
</reference>
<keyword evidence="3" id="KW-0067">ATP-binding</keyword>
<keyword evidence="5" id="KW-1185">Reference proteome</keyword>
<sequence length="132" mass="15529">MLDLLESCLKDSYHSMQETLWNNVCWCQRQSRERIQYHSRVMIMSLKAASLGLNMVAACHVLLMDLWWNSTTEDQAIEGAHPIGQTCPVSVLWLTVKDTVEDRIFALQQKKGELWYHLHLERMRPKHLFMVD</sequence>
<dbReference type="GO" id="GO:0006281">
    <property type="term" value="P:DNA repair"/>
    <property type="evidence" value="ECO:0007669"/>
    <property type="project" value="TreeGrafter"/>
</dbReference>
<dbReference type="AlphaFoldDB" id="A0A8S0SX83"/>
<gene>
    <name evidence="4" type="ORF">OLEA9_A040545</name>
</gene>
<dbReference type="Gramene" id="OE9A040545T1">
    <property type="protein sequence ID" value="OE9A040545C1"/>
    <property type="gene ID" value="OE9A040545"/>
</dbReference>
<keyword evidence="1" id="KW-0547">Nucleotide-binding</keyword>